<keyword evidence="3 5" id="KW-1133">Transmembrane helix</keyword>
<feature type="transmembrane region" description="Helical" evidence="5">
    <location>
        <begin position="7"/>
        <end position="30"/>
    </location>
</feature>
<dbReference type="PANTHER" id="PTHR21324">
    <property type="entry name" value="FASTING-INDUCIBLE INTEGRAL MEMBRANE PROTEIN TM6P1-RELATED"/>
    <property type="match status" value="1"/>
</dbReference>
<dbReference type="Proteomes" id="UP000256645">
    <property type="component" value="Unassembled WGS sequence"/>
</dbReference>
<keyword evidence="4 5" id="KW-0472">Membrane</keyword>
<evidence type="ECO:0000256" key="2">
    <source>
        <dbReference type="ARBA" id="ARBA00022692"/>
    </source>
</evidence>
<keyword evidence="2 5" id="KW-0812">Transmembrane</keyword>
<comment type="subcellular location">
    <subcellularLocation>
        <location evidence="1">Endomembrane system</location>
        <topology evidence="1">Multi-pass membrane protein</topology>
    </subcellularLocation>
</comment>
<dbReference type="InterPro" id="IPR050911">
    <property type="entry name" value="DRAM/TMEM150_Autophagy_Mod"/>
</dbReference>
<feature type="transmembrane region" description="Helical" evidence="5">
    <location>
        <begin position="198"/>
        <end position="218"/>
    </location>
</feature>
<feature type="domain" description="CWH43-like N-terminal" evidence="6">
    <location>
        <begin position="6"/>
        <end position="220"/>
    </location>
</feature>
<evidence type="ECO:0000259" key="6">
    <source>
        <dbReference type="Pfam" id="PF10277"/>
    </source>
</evidence>
<name>A0A3D8QTL9_9HELO</name>
<evidence type="ECO:0000313" key="8">
    <source>
        <dbReference type="Proteomes" id="UP000256645"/>
    </source>
</evidence>
<accession>A0A3D8QTL9</accession>
<keyword evidence="8" id="KW-1185">Reference proteome</keyword>
<dbReference type="STRING" id="1849047.A0A3D8QTL9"/>
<comment type="caution">
    <text evidence="7">The sequence shown here is derived from an EMBL/GenBank/DDBJ whole genome shotgun (WGS) entry which is preliminary data.</text>
</comment>
<dbReference type="GO" id="GO:0005886">
    <property type="term" value="C:plasma membrane"/>
    <property type="evidence" value="ECO:0007669"/>
    <property type="project" value="TreeGrafter"/>
</dbReference>
<evidence type="ECO:0000256" key="1">
    <source>
        <dbReference type="ARBA" id="ARBA00004127"/>
    </source>
</evidence>
<dbReference type="OrthoDB" id="10032492at2759"/>
<organism evidence="7 8">
    <name type="scientific">Coleophoma cylindrospora</name>
    <dbReference type="NCBI Taxonomy" id="1849047"/>
    <lineage>
        <taxon>Eukaryota</taxon>
        <taxon>Fungi</taxon>
        <taxon>Dikarya</taxon>
        <taxon>Ascomycota</taxon>
        <taxon>Pezizomycotina</taxon>
        <taxon>Leotiomycetes</taxon>
        <taxon>Helotiales</taxon>
        <taxon>Dermateaceae</taxon>
        <taxon>Coleophoma</taxon>
    </lineage>
</organism>
<evidence type="ECO:0000313" key="7">
    <source>
        <dbReference type="EMBL" id="RDW65129.1"/>
    </source>
</evidence>
<dbReference type="AlphaFoldDB" id="A0A3D8QTL9"/>
<evidence type="ECO:0000256" key="5">
    <source>
        <dbReference type="SAM" id="Phobius"/>
    </source>
</evidence>
<feature type="transmembrane region" description="Helical" evidence="5">
    <location>
        <begin position="125"/>
        <end position="150"/>
    </location>
</feature>
<gene>
    <name evidence="7" type="ORF">BP6252_10780</name>
</gene>
<dbReference type="GO" id="GO:0012505">
    <property type="term" value="C:endomembrane system"/>
    <property type="evidence" value="ECO:0007669"/>
    <property type="project" value="UniProtKB-SubCell"/>
</dbReference>
<feature type="transmembrane region" description="Helical" evidence="5">
    <location>
        <begin position="98"/>
        <end position="119"/>
    </location>
</feature>
<proteinExistence type="predicted"/>
<protein>
    <recommendedName>
        <fullName evidence="6">CWH43-like N-terminal domain-containing protein</fullName>
    </recommendedName>
</protein>
<feature type="transmembrane region" description="Helical" evidence="5">
    <location>
        <begin position="59"/>
        <end position="77"/>
    </location>
</feature>
<sequence length="244" mass="27490">MWGLSYWIFPIISAFVWAGMLIAMIVYWSAVGKPHYPSMDVGMTIPHISDVGAFTMKPLFIAGSVVTTIFLDLAFASERWLRHKGRLARNTTKKEKTLSILSICFAVIGTAGLILLSIFDSYRHGNVHNICLGLFMAGYIISAICLCWSYQILGSRYRDQPILRISFWLKLGFIVVEVILAIAFGVCLVQNISNAGSILEWTISFVFTFYIASFVVDLRPAIKTRHMNSFNTKTEAEVELQDRI</sequence>
<feature type="transmembrane region" description="Helical" evidence="5">
    <location>
        <begin position="171"/>
        <end position="192"/>
    </location>
</feature>
<dbReference type="Pfam" id="PF10277">
    <property type="entry name" value="Frag1"/>
    <property type="match status" value="1"/>
</dbReference>
<evidence type="ECO:0000256" key="4">
    <source>
        <dbReference type="ARBA" id="ARBA00023136"/>
    </source>
</evidence>
<evidence type="ECO:0000256" key="3">
    <source>
        <dbReference type="ARBA" id="ARBA00022989"/>
    </source>
</evidence>
<dbReference type="InterPro" id="IPR019402">
    <property type="entry name" value="CWH43_N"/>
</dbReference>
<dbReference type="PANTHER" id="PTHR21324:SF2">
    <property type="entry name" value="EG:22E5.9 PROTEIN"/>
    <property type="match status" value="1"/>
</dbReference>
<reference evidence="7 8" key="1">
    <citation type="journal article" date="2018" name="IMA Fungus">
        <title>IMA Genome-F 9: Draft genome sequence of Annulohypoxylon stygium, Aspergillus mulundensis, Berkeleyomyces basicola (syn. Thielaviopsis basicola), Ceratocystis smalleyi, two Cercospora beticola strains, Coleophoma cylindrospora, Fusarium fracticaudum, Phialophora cf. hyalina, and Morchella septimelata.</title>
        <authorList>
            <person name="Wingfield B.D."/>
            <person name="Bills G.F."/>
            <person name="Dong Y."/>
            <person name="Huang W."/>
            <person name="Nel W.J."/>
            <person name="Swalarsk-Parry B.S."/>
            <person name="Vaghefi N."/>
            <person name="Wilken P.M."/>
            <person name="An Z."/>
            <person name="de Beer Z.W."/>
            <person name="De Vos L."/>
            <person name="Chen L."/>
            <person name="Duong T.A."/>
            <person name="Gao Y."/>
            <person name="Hammerbacher A."/>
            <person name="Kikkert J.R."/>
            <person name="Li Y."/>
            <person name="Li H."/>
            <person name="Li K."/>
            <person name="Li Q."/>
            <person name="Liu X."/>
            <person name="Ma X."/>
            <person name="Naidoo K."/>
            <person name="Pethybridge S.J."/>
            <person name="Sun J."/>
            <person name="Steenkamp E.T."/>
            <person name="van der Nest M.A."/>
            <person name="van Wyk S."/>
            <person name="Wingfield M.J."/>
            <person name="Xiong C."/>
            <person name="Yue Q."/>
            <person name="Zhang X."/>
        </authorList>
    </citation>
    <scope>NUCLEOTIDE SEQUENCE [LARGE SCALE GENOMIC DNA]</scope>
    <source>
        <strain evidence="7 8">BP6252</strain>
    </source>
</reference>
<dbReference type="EMBL" id="PDLM01000012">
    <property type="protein sequence ID" value="RDW65129.1"/>
    <property type="molecule type" value="Genomic_DNA"/>
</dbReference>